<evidence type="ECO:0000256" key="4">
    <source>
        <dbReference type="ARBA" id="ARBA00023180"/>
    </source>
</evidence>
<proteinExistence type="predicted"/>
<organism evidence="7 8">
    <name type="scientific">Xenotaenia resolanae</name>
    <dbReference type="NCBI Taxonomy" id="208358"/>
    <lineage>
        <taxon>Eukaryota</taxon>
        <taxon>Metazoa</taxon>
        <taxon>Chordata</taxon>
        <taxon>Craniata</taxon>
        <taxon>Vertebrata</taxon>
        <taxon>Euteleostomi</taxon>
        <taxon>Actinopterygii</taxon>
        <taxon>Neopterygii</taxon>
        <taxon>Teleostei</taxon>
        <taxon>Neoteleostei</taxon>
        <taxon>Acanthomorphata</taxon>
        <taxon>Ovalentaria</taxon>
        <taxon>Atherinomorphae</taxon>
        <taxon>Cyprinodontiformes</taxon>
        <taxon>Goodeidae</taxon>
        <taxon>Xenotaenia</taxon>
    </lineage>
</organism>
<dbReference type="Pfam" id="PF01403">
    <property type="entry name" value="Sema"/>
    <property type="match status" value="1"/>
</dbReference>
<keyword evidence="4" id="KW-0325">Glycoprotein</keyword>
<dbReference type="SUPFAM" id="SSF101912">
    <property type="entry name" value="Sema domain"/>
    <property type="match status" value="1"/>
</dbReference>
<reference evidence="7 8" key="1">
    <citation type="submission" date="2021-06" db="EMBL/GenBank/DDBJ databases">
        <authorList>
            <person name="Palmer J.M."/>
        </authorList>
    </citation>
    <scope>NUCLEOTIDE SEQUENCE [LARGE SCALE GENOMIC DNA]</scope>
    <source>
        <strain evidence="7 8">XR_2019</strain>
        <tissue evidence="7">Muscle</tissue>
    </source>
</reference>
<protein>
    <submittedName>
        <fullName evidence="7">Semaphorin-6D</fullName>
    </submittedName>
</protein>
<dbReference type="PANTHER" id="PTHR11036:SF65">
    <property type="entry name" value="SEMAPHORIN-6D"/>
    <property type="match status" value="1"/>
</dbReference>
<gene>
    <name evidence="7" type="primary">SEMA6D_2</name>
    <name evidence="7" type="ORF">XENORESO_006856</name>
</gene>
<evidence type="ECO:0000256" key="2">
    <source>
        <dbReference type="ARBA" id="ARBA00023136"/>
    </source>
</evidence>
<keyword evidence="3" id="KW-1015">Disulfide bond</keyword>
<evidence type="ECO:0000259" key="6">
    <source>
        <dbReference type="PROSITE" id="PS51004"/>
    </source>
</evidence>
<dbReference type="InterPro" id="IPR015943">
    <property type="entry name" value="WD40/YVTN_repeat-like_dom_sf"/>
</dbReference>
<evidence type="ECO:0000256" key="1">
    <source>
        <dbReference type="ARBA" id="ARBA00004370"/>
    </source>
</evidence>
<evidence type="ECO:0000313" key="7">
    <source>
        <dbReference type="EMBL" id="MEQ2262330.1"/>
    </source>
</evidence>
<dbReference type="Pfam" id="PF01437">
    <property type="entry name" value="PSI"/>
    <property type="match status" value="1"/>
</dbReference>
<dbReference type="InterPro" id="IPR027231">
    <property type="entry name" value="Semaphorin"/>
</dbReference>
<dbReference type="Gene3D" id="3.30.1680.10">
    <property type="entry name" value="ligand-binding face of the semaphorins, domain 2"/>
    <property type="match status" value="1"/>
</dbReference>
<feature type="domain" description="Sema" evidence="6">
    <location>
        <begin position="1"/>
        <end position="212"/>
    </location>
</feature>
<comment type="caution">
    <text evidence="5">Lacks conserved residue(s) required for the propagation of feature annotation.</text>
</comment>
<comment type="subcellular location">
    <subcellularLocation>
        <location evidence="1">Membrane</location>
    </subcellularLocation>
</comment>
<name>A0ABV0VYK6_9TELE</name>
<dbReference type="PROSITE" id="PS51004">
    <property type="entry name" value="SEMA"/>
    <property type="match status" value="1"/>
</dbReference>
<dbReference type="InterPro" id="IPR001627">
    <property type="entry name" value="Semap_dom"/>
</dbReference>
<dbReference type="Proteomes" id="UP001444071">
    <property type="component" value="Unassembled WGS sequence"/>
</dbReference>
<sequence length="249" mass="27732">MHMYFLCSQLRPFPYPKRHLLLPTPQAVSALFIHFIVCYNCSLVFDGFGLIFDPLPSMHVHSPYLRPGSCAGHGPAASFKSSVEFPDDTLQFIKSHPLMDTAVPSTGDEPWFTKTRVRYRLTALAVDSQAGPHKNYTVVFIGAESGVVLKVLAKTSLVSLNDSLLLEEIDVFNKAKCPSNHEDDKRVLSLHVDNNTHSLYVAFSSCVIRIPLSRCERHSSCQKSCIASRDPYCGWKPHGACERIQPGVL</sequence>
<dbReference type="InterPro" id="IPR036352">
    <property type="entry name" value="Semap_dom_sf"/>
</dbReference>
<dbReference type="EMBL" id="JAHRIM010020250">
    <property type="protein sequence ID" value="MEQ2262330.1"/>
    <property type="molecule type" value="Genomic_DNA"/>
</dbReference>
<evidence type="ECO:0000256" key="5">
    <source>
        <dbReference type="PROSITE-ProRule" id="PRU00352"/>
    </source>
</evidence>
<comment type="caution">
    <text evidence="7">The sequence shown here is derived from an EMBL/GenBank/DDBJ whole genome shotgun (WGS) entry which is preliminary data.</text>
</comment>
<dbReference type="PANTHER" id="PTHR11036">
    <property type="entry name" value="SEMAPHORIN"/>
    <property type="match status" value="1"/>
</dbReference>
<dbReference type="SUPFAM" id="SSF103575">
    <property type="entry name" value="Plexin repeat"/>
    <property type="match status" value="1"/>
</dbReference>
<evidence type="ECO:0000313" key="8">
    <source>
        <dbReference type="Proteomes" id="UP001444071"/>
    </source>
</evidence>
<keyword evidence="8" id="KW-1185">Reference proteome</keyword>
<accession>A0ABV0VYK6</accession>
<dbReference type="Gene3D" id="2.130.10.10">
    <property type="entry name" value="YVTN repeat-like/Quinoprotein amine dehydrogenase"/>
    <property type="match status" value="1"/>
</dbReference>
<dbReference type="InterPro" id="IPR002165">
    <property type="entry name" value="Plexin_repeat"/>
</dbReference>
<evidence type="ECO:0000256" key="3">
    <source>
        <dbReference type="ARBA" id="ARBA00023157"/>
    </source>
</evidence>
<keyword evidence="2" id="KW-0472">Membrane</keyword>